<dbReference type="Proteomes" id="UP000036902">
    <property type="component" value="Chromosome"/>
</dbReference>
<dbReference type="EMBL" id="CP014646">
    <property type="protein sequence ID" value="AMO35923.1"/>
    <property type="molecule type" value="Genomic_DNA"/>
</dbReference>
<name>A0A140IDU8_9RHOO</name>
<dbReference type="Pfam" id="PF00563">
    <property type="entry name" value="EAL"/>
    <property type="match status" value="1"/>
</dbReference>
<dbReference type="InterPro" id="IPR050706">
    <property type="entry name" value="Cyclic-di-GMP_PDE-like"/>
</dbReference>
<feature type="domain" description="EAL" evidence="1">
    <location>
        <begin position="21"/>
        <end position="268"/>
    </location>
</feature>
<evidence type="ECO:0000313" key="3">
    <source>
        <dbReference type="Proteomes" id="UP000036902"/>
    </source>
</evidence>
<accession>A0A140IDU8</accession>
<dbReference type="AlphaFoldDB" id="A0A140IDU8"/>
<dbReference type="SUPFAM" id="SSF141868">
    <property type="entry name" value="EAL domain-like"/>
    <property type="match status" value="1"/>
</dbReference>
<evidence type="ECO:0000313" key="2">
    <source>
        <dbReference type="EMBL" id="AMO35923.1"/>
    </source>
</evidence>
<dbReference type="GO" id="GO:0071111">
    <property type="term" value="F:cyclic-guanylate-specific phosphodiesterase activity"/>
    <property type="evidence" value="ECO:0007669"/>
    <property type="project" value="InterPro"/>
</dbReference>
<dbReference type="SMART" id="SM00052">
    <property type="entry name" value="EAL"/>
    <property type="match status" value="1"/>
</dbReference>
<gene>
    <name evidence="2" type="ORF">AC731_002575</name>
</gene>
<dbReference type="KEGG" id="thu:AC731_002575"/>
<evidence type="ECO:0000259" key="1">
    <source>
        <dbReference type="SMART" id="SM00052"/>
    </source>
</evidence>
<proteinExistence type="predicted"/>
<reference evidence="3" key="1">
    <citation type="submission" date="2016-03" db="EMBL/GenBank/DDBJ databases">
        <authorList>
            <person name="Ma C."/>
            <person name="Zhou S."/>
            <person name="Yang G."/>
        </authorList>
    </citation>
    <scope>NUCLEOTIDE SEQUENCE [LARGE SCALE GENOMIC DNA]</scope>
    <source>
        <strain evidence="3">SgZ-1</strain>
    </source>
</reference>
<dbReference type="STRING" id="1134435.AC731_002575"/>
<protein>
    <submittedName>
        <fullName evidence="2">Signaling protein</fullName>
    </submittedName>
</protein>
<dbReference type="PANTHER" id="PTHR33121">
    <property type="entry name" value="CYCLIC DI-GMP PHOSPHODIESTERASE PDEF"/>
    <property type="match status" value="1"/>
</dbReference>
<dbReference type="RefSeq" id="WP_048709046.1">
    <property type="nucleotide sequence ID" value="NZ_CP014646.1"/>
</dbReference>
<dbReference type="InterPro" id="IPR001633">
    <property type="entry name" value="EAL_dom"/>
</dbReference>
<keyword evidence="3" id="KW-1185">Reference proteome</keyword>
<sequence length="282" mass="30932">MEDQADGVQPALAQRARAFLDRLPLGRGGGRQLRRLSEGGVVGDWFGCELSSVFQPIVRPADGSTIGYEAYLRILGSGERALSPWALFSSNADDDRLVALDRLARTVHALNFLASVEGDGLLFLNVHGRLLAAVSSDHGAAFRKVVDALGLPPERIVIETPLEASSQPDLLAFVLRNYRNNGFQVAINVESPMQWQTLSGLVPAQFVKIDSARLFIAEDWQARLGWLVSLRERANVVVTRLEHKLDGVPDETLLAQGYAYGLPAPRAAITRAERYALDRFAF</sequence>
<dbReference type="Gene3D" id="3.20.20.450">
    <property type="entry name" value="EAL domain"/>
    <property type="match status" value="1"/>
</dbReference>
<dbReference type="PANTHER" id="PTHR33121:SF76">
    <property type="entry name" value="SIGNALING PROTEIN"/>
    <property type="match status" value="1"/>
</dbReference>
<dbReference type="InterPro" id="IPR035919">
    <property type="entry name" value="EAL_sf"/>
</dbReference>
<organism evidence="2 3">
    <name type="scientific">Thauera humireducens</name>
    <dbReference type="NCBI Taxonomy" id="1134435"/>
    <lineage>
        <taxon>Bacteria</taxon>
        <taxon>Pseudomonadati</taxon>
        <taxon>Pseudomonadota</taxon>
        <taxon>Betaproteobacteria</taxon>
        <taxon>Rhodocyclales</taxon>
        <taxon>Zoogloeaceae</taxon>
        <taxon>Thauera</taxon>
    </lineage>
</organism>